<dbReference type="KEGG" id="svt:SVTN_05920"/>
<gene>
    <name evidence="3" type="ORF">SVTN_05920</name>
</gene>
<sequence length="162" mass="16691">MHGTRTTAKILVGAAVAALAGCVSVDAPPTAPTAAPAPAADTVRPDQDVAPQIVEGPAREALEAALPAPPPSAAPRASPPAGQHRRAVTPPRPEAPHPDPVPKRRERPRPAARPDLPELPELRGLPTGPPVSRADVCDLGERYGGWAPGSDQARICHGTYGR</sequence>
<dbReference type="Proteomes" id="UP000031774">
    <property type="component" value="Chromosome"/>
</dbReference>
<evidence type="ECO:0000313" key="4">
    <source>
        <dbReference type="Proteomes" id="UP000031774"/>
    </source>
</evidence>
<feature type="signal peptide" evidence="2">
    <location>
        <begin position="1"/>
        <end position="27"/>
    </location>
</feature>
<dbReference type="EMBL" id="CP010407">
    <property type="protein sequence ID" value="AJF64020.1"/>
    <property type="molecule type" value="Genomic_DNA"/>
</dbReference>
<feature type="compositionally biased region" description="Basic and acidic residues" evidence="1">
    <location>
        <begin position="94"/>
        <end position="103"/>
    </location>
</feature>
<dbReference type="PROSITE" id="PS51257">
    <property type="entry name" value="PROKAR_LIPOPROTEIN"/>
    <property type="match status" value="1"/>
</dbReference>
<keyword evidence="2" id="KW-0732">Signal</keyword>
<dbReference type="STRING" id="362257.SVTN_05920"/>
<reference evidence="3 4" key="1">
    <citation type="submission" date="2014-12" db="EMBL/GenBank/DDBJ databases">
        <title>Complete genome sequence of Streptomyces vietnamensis strain GIMV4.0001, a genetic manipulable producer of the benzoisochromanequinone antibiotic granaticin.</title>
        <authorList>
            <person name="Deng M.R."/>
            <person name="Guo J."/>
            <person name="Ma L.Y."/>
            <person name="Feng G.D."/>
            <person name="Mo C.Y."/>
            <person name="Zhu H.H."/>
        </authorList>
    </citation>
    <scope>NUCLEOTIDE SEQUENCE [LARGE SCALE GENOMIC DNA]</scope>
    <source>
        <strain evidence="4">GIMV4.0001</strain>
    </source>
</reference>
<feature type="chain" id="PRO_5039463085" evidence="2">
    <location>
        <begin position="28"/>
        <end position="162"/>
    </location>
</feature>
<proteinExistence type="predicted"/>
<keyword evidence="3" id="KW-0449">Lipoprotein</keyword>
<dbReference type="AlphaFoldDB" id="A0A0B5HPH9"/>
<dbReference type="HOGENOM" id="CLU_108047_0_0_11"/>
<protein>
    <submittedName>
        <fullName evidence="3">Lipoprotein</fullName>
    </submittedName>
</protein>
<evidence type="ECO:0000256" key="2">
    <source>
        <dbReference type="SAM" id="SignalP"/>
    </source>
</evidence>
<organism evidence="3 4">
    <name type="scientific">Streptomyces vietnamensis</name>
    <dbReference type="NCBI Taxonomy" id="362257"/>
    <lineage>
        <taxon>Bacteria</taxon>
        <taxon>Bacillati</taxon>
        <taxon>Actinomycetota</taxon>
        <taxon>Actinomycetes</taxon>
        <taxon>Kitasatosporales</taxon>
        <taxon>Streptomycetaceae</taxon>
        <taxon>Streptomyces</taxon>
    </lineage>
</organism>
<dbReference type="RefSeq" id="WP_041128104.1">
    <property type="nucleotide sequence ID" value="NZ_CP010407.1"/>
</dbReference>
<accession>A0A0B5HPH9</accession>
<name>A0A0B5HPH9_9ACTN</name>
<evidence type="ECO:0000313" key="3">
    <source>
        <dbReference type="EMBL" id="AJF64020.1"/>
    </source>
</evidence>
<evidence type="ECO:0000256" key="1">
    <source>
        <dbReference type="SAM" id="MobiDB-lite"/>
    </source>
</evidence>
<keyword evidence="4" id="KW-1185">Reference proteome</keyword>
<feature type="region of interest" description="Disordered" evidence="1">
    <location>
        <begin position="25"/>
        <end position="137"/>
    </location>
</feature>